<evidence type="ECO:0000313" key="2">
    <source>
        <dbReference type="Proteomes" id="UP000070258"/>
    </source>
</evidence>
<evidence type="ECO:0000313" key="1">
    <source>
        <dbReference type="EMBL" id="KXP14558.1"/>
    </source>
</evidence>
<accession>A0A138AVT1</accession>
<dbReference type="AlphaFoldDB" id="A0A138AVT1"/>
<name>A0A138AVT1_9ACTN</name>
<gene>
    <name evidence="1" type="ORF">AXK60_01235</name>
</gene>
<organism evidence="1 2">
    <name type="scientific">Tsukamurella pseudospumae</name>
    <dbReference type="NCBI Taxonomy" id="239498"/>
    <lineage>
        <taxon>Bacteria</taxon>
        <taxon>Bacillati</taxon>
        <taxon>Actinomycetota</taxon>
        <taxon>Actinomycetes</taxon>
        <taxon>Mycobacteriales</taxon>
        <taxon>Tsukamurellaceae</taxon>
        <taxon>Tsukamurella</taxon>
    </lineage>
</organism>
<sequence length="128" mass="14671">MARDEIDAVLQPFLERHGLELDGDWTEAQTAEYRRLAGPIHERYLAARAMLPVPVKDPPDEIELTRSDEVWAVLIPFMERHDLDFDSAWTAAHYAELDALTDPIDAKYDEARAALIRRREREAADSAQ</sequence>
<dbReference type="Proteomes" id="UP000070258">
    <property type="component" value="Unassembled WGS sequence"/>
</dbReference>
<reference evidence="2" key="1">
    <citation type="submission" date="2016-02" db="EMBL/GenBank/DDBJ databases">
        <authorList>
            <person name="Wen L."/>
            <person name="He K."/>
            <person name="Yang H."/>
        </authorList>
    </citation>
    <scope>NUCLEOTIDE SEQUENCE [LARGE SCALE GENOMIC DNA]</scope>
    <source>
        <strain evidence="2">JCM 15929</strain>
    </source>
</reference>
<comment type="caution">
    <text evidence="1">The sequence shown here is derived from an EMBL/GenBank/DDBJ whole genome shotgun (WGS) entry which is preliminary data.</text>
</comment>
<proteinExistence type="predicted"/>
<protein>
    <submittedName>
        <fullName evidence="1">Uncharacterized protein</fullName>
    </submittedName>
</protein>
<dbReference type="EMBL" id="LSRF01000001">
    <property type="protein sequence ID" value="KXP14558.1"/>
    <property type="molecule type" value="Genomic_DNA"/>
</dbReference>